<gene>
    <name evidence="2" type="ORF">SAMN05444371_0696</name>
</gene>
<dbReference type="RefSeq" id="WP_072996436.1">
    <property type="nucleotide sequence ID" value="NZ_FRAM01000001.1"/>
</dbReference>
<sequence length="1398" mass="155153">MRNVLSILFGLFSIAIFSQTSLQVVVTDTSGNENFHVSCTHDLDSNGCLLLNVKYPEIKATTGYDVTQENYTLPVPINQGTALNADYDDLFATKLDLPFKFCFFNQPFESIIVGSNGMVTFDLSQLGKINYPNVDWTNPNPNLPKNSIFGVYHDIVFSSGDSSEIYYSVIGTAPNRRFVISFYNGRVTGCTDRSSSQIVLHETTNIIDVFVEKKDMPCPTRKFENAMIGVMNGDGTIGVSPSNRNTGLWQAYQEAWRFTPQGNAIVPEVTWTDSSGQNVGSGIQATVCPTQNETYTANVKFNICGSDFITLKDDFTITFDPTYPVAKNYTQSYCGTTSQNIDLDDFKPNITSQNPTNFTFTYHESRADAQSGQNAIPANYTLTANKIFYVRIQNPSIPTCYRIAVLTLNFLSKNLIKDTVEICDTNNDGIEKNYNLSLINKELFPSGTTDISYYLSESDAENNISPVTNIDITTSTIVWLKVSTTGCTYVLGPLKFKFKPGVNLNSPINFSFSMCDINDDNTEPFSFDVIIGPLVSNDPGVVFKAYQTYAAAFSGTGSTLKTIKDGQYKVYIRVEIPNGCFAIAEVNMDVTFTKVEVKKKDVYICFNGTDDISVDLLTLSSDMLISPSSVPIISYYSNMQDASTSINPIPTNQIITEDGNFVTKTFYVRFEQSIDCYTVRPINIRLVHPIIFNSTVMACDFDNDNTELVQLAQFTPAIIGTQTATTQFYDTLQDAQSGLRRITSTTVNGTKQIFVKITSYGCSEIYPLNIGLTSTPVVNSAVNININNICDNNNDGTEIYNLQLAQPQIYSGSDVTYTYYRSYNAVTHVFSDIINSPDRFPVPGNATVYARVKYNSNNCFSAAQINIKMSFLPPVVVKSAVLNKCDLDFNLNETFQLNDAIPQLFNASENVQPLSDMQVSYYRTAAQANIGNPANQLGNTFTTNISTVEVWARFESKTLGCYSTASIKLNTYLPPKAINSTIRICDENLDGNYEVNLMNFTSQMVDISNPINTFTFYPTLTDAQRETNAITDPQNYISTPFPRQVWVKVQNIPGCNDIASIDLVQANKINIQNTVPYQLVVCKDGDSGIANLSQVESQIYPGAGASFLYYPSLPDLNAGTNPITNPTDYSFSSMTGSNIIYVRVVAPGLCPDKAEIHLSIKPAPEFDIPTQYICPGDKLDYTVSVPGFTIKSYVWTNPAGQVIGNNTSSISDIGEIGTYKLTVTADNGCSYTDTFELTYYDVPVIERLEANGNTYTIFTSGSKPVLYSMDGVTWQPENIYTNLPVGIQTFYVKYEGEDCIVKQQGVILNIPNVITPNGDGYNDQWIVRNLHVFGGKPTNVKIYDRFQVLVFEQSSNTEIVWNGKIRGREIPTTSYWYIITLPDGQQFTGWIVLKNRLN</sequence>
<evidence type="ECO:0000313" key="3">
    <source>
        <dbReference type="Proteomes" id="UP000184498"/>
    </source>
</evidence>
<dbReference type="InterPro" id="IPR026341">
    <property type="entry name" value="T9SS_type_B"/>
</dbReference>
<dbReference type="Proteomes" id="UP000184498">
    <property type="component" value="Unassembled WGS sequence"/>
</dbReference>
<feature type="signal peptide" evidence="1">
    <location>
        <begin position="1"/>
        <end position="22"/>
    </location>
</feature>
<evidence type="ECO:0000256" key="1">
    <source>
        <dbReference type="SAM" id="SignalP"/>
    </source>
</evidence>
<organism evidence="2 3">
    <name type="scientific">Epilithonimonas mollis</name>
    <dbReference type="NCBI Taxonomy" id="216903"/>
    <lineage>
        <taxon>Bacteria</taxon>
        <taxon>Pseudomonadati</taxon>
        <taxon>Bacteroidota</taxon>
        <taxon>Flavobacteriia</taxon>
        <taxon>Flavobacteriales</taxon>
        <taxon>Weeksellaceae</taxon>
        <taxon>Chryseobacterium group</taxon>
        <taxon>Epilithonimonas</taxon>
    </lineage>
</organism>
<feature type="chain" id="PRO_5009919885" evidence="1">
    <location>
        <begin position="23"/>
        <end position="1398"/>
    </location>
</feature>
<accession>A0A1M6NWC6</accession>
<protein>
    <submittedName>
        <fullName evidence="2">Gliding motility-associated C-terminal domain-containing protein</fullName>
    </submittedName>
</protein>
<evidence type="ECO:0000313" key="2">
    <source>
        <dbReference type="EMBL" id="SHJ99962.1"/>
    </source>
</evidence>
<keyword evidence="3" id="KW-1185">Reference proteome</keyword>
<dbReference type="STRING" id="216903.SAMN05444371_0696"/>
<dbReference type="EMBL" id="FRAM01000001">
    <property type="protein sequence ID" value="SHJ99962.1"/>
    <property type="molecule type" value="Genomic_DNA"/>
</dbReference>
<dbReference type="Pfam" id="PF13585">
    <property type="entry name" value="CHU_C"/>
    <property type="match status" value="1"/>
</dbReference>
<proteinExistence type="predicted"/>
<dbReference type="OrthoDB" id="9765926at2"/>
<reference evidence="3" key="1">
    <citation type="submission" date="2016-11" db="EMBL/GenBank/DDBJ databases">
        <authorList>
            <person name="Varghese N."/>
            <person name="Submissions S."/>
        </authorList>
    </citation>
    <scope>NUCLEOTIDE SEQUENCE [LARGE SCALE GENOMIC DNA]</scope>
    <source>
        <strain evidence="3">DSM 18016</strain>
    </source>
</reference>
<keyword evidence="1" id="KW-0732">Signal</keyword>
<dbReference type="NCBIfam" id="TIGR04131">
    <property type="entry name" value="Bac_Flav_CTERM"/>
    <property type="match status" value="1"/>
</dbReference>
<name>A0A1M6NWC6_9FLAO</name>